<organism evidence="2 3">
    <name type="scientific">Mauremys mutica</name>
    <name type="common">yellowpond turtle</name>
    <dbReference type="NCBI Taxonomy" id="74926"/>
    <lineage>
        <taxon>Eukaryota</taxon>
        <taxon>Metazoa</taxon>
        <taxon>Chordata</taxon>
        <taxon>Craniata</taxon>
        <taxon>Vertebrata</taxon>
        <taxon>Euteleostomi</taxon>
        <taxon>Archelosauria</taxon>
        <taxon>Testudinata</taxon>
        <taxon>Testudines</taxon>
        <taxon>Cryptodira</taxon>
        <taxon>Durocryptodira</taxon>
        <taxon>Testudinoidea</taxon>
        <taxon>Geoemydidae</taxon>
        <taxon>Geoemydinae</taxon>
        <taxon>Mauremys</taxon>
    </lineage>
</organism>
<dbReference type="Gene3D" id="1.10.287.3160">
    <property type="match status" value="1"/>
</dbReference>
<gene>
    <name evidence="2" type="ORF">KIL84_013848</name>
</gene>
<evidence type="ECO:0000313" key="2">
    <source>
        <dbReference type="EMBL" id="KAH1169258.1"/>
    </source>
</evidence>
<feature type="region of interest" description="Disordered" evidence="1">
    <location>
        <begin position="21"/>
        <end position="51"/>
    </location>
</feature>
<proteinExistence type="predicted"/>
<sequence>MQFELFPHILPLSGDATPPKLLYKATPSNVASDASGQPPNEGQTEEQSERTSLISEVHLLARTALQASLDSADTVARTIANAIVMHRASWLHLSGFPKEVQAMVEDLTFKGPKLLQQD</sequence>
<comment type="caution">
    <text evidence="2">The sequence shown here is derived from an EMBL/GenBank/DDBJ whole genome shotgun (WGS) entry which is preliminary data.</text>
</comment>
<keyword evidence="3" id="KW-1185">Reference proteome</keyword>
<dbReference type="Proteomes" id="UP000827986">
    <property type="component" value="Unassembled WGS sequence"/>
</dbReference>
<protein>
    <submittedName>
        <fullName evidence="2">Uncharacterized protein</fullName>
    </submittedName>
</protein>
<feature type="compositionally biased region" description="Polar residues" evidence="1">
    <location>
        <begin position="26"/>
        <end position="42"/>
    </location>
</feature>
<name>A0A9D4ASI0_9SAUR</name>
<evidence type="ECO:0000256" key="1">
    <source>
        <dbReference type="SAM" id="MobiDB-lite"/>
    </source>
</evidence>
<reference evidence="2" key="1">
    <citation type="submission" date="2021-09" db="EMBL/GenBank/DDBJ databases">
        <title>The genome of Mauremys mutica provides insights into the evolution of semi-aquatic lifestyle.</title>
        <authorList>
            <person name="Gong S."/>
            <person name="Gao Y."/>
        </authorList>
    </citation>
    <scope>NUCLEOTIDE SEQUENCE</scope>
    <source>
        <strain evidence="2">MM-2020</strain>
        <tissue evidence="2">Muscle</tissue>
    </source>
</reference>
<dbReference type="AlphaFoldDB" id="A0A9D4ASI0"/>
<accession>A0A9D4ASI0</accession>
<dbReference type="EMBL" id="JAHDVG010000485">
    <property type="protein sequence ID" value="KAH1169258.1"/>
    <property type="molecule type" value="Genomic_DNA"/>
</dbReference>
<evidence type="ECO:0000313" key="3">
    <source>
        <dbReference type="Proteomes" id="UP000827986"/>
    </source>
</evidence>